<protein>
    <recommendedName>
        <fullName evidence="5">Glycosyltransferase 2-like domain-containing protein</fullName>
    </recommendedName>
</protein>
<keyword evidence="3" id="KW-0328">Glycosyltransferase</keyword>
<gene>
    <name evidence="6" type="ORF">GCM10008933_06510</name>
</gene>
<dbReference type="PANTHER" id="PTHR43179:SF12">
    <property type="entry name" value="GALACTOFURANOSYLTRANSFERASE GLFT2"/>
    <property type="match status" value="1"/>
</dbReference>
<evidence type="ECO:0000256" key="1">
    <source>
        <dbReference type="ARBA" id="ARBA00004776"/>
    </source>
</evidence>
<dbReference type="Gene3D" id="3.90.550.10">
    <property type="entry name" value="Spore Coat Polysaccharide Biosynthesis Protein SpsA, Chain A"/>
    <property type="match status" value="1"/>
</dbReference>
<keyword evidence="4" id="KW-0808">Transferase</keyword>
<dbReference type="Pfam" id="PF00535">
    <property type="entry name" value="Glycos_transf_2"/>
    <property type="match status" value="1"/>
</dbReference>
<keyword evidence="7" id="KW-1185">Reference proteome</keyword>
<dbReference type="InterPro" id="IPR029044">
    <property type="entry name" value="Nucleotide-diphossugar_trans"/>
</dbReference>
<organism evidence="6 7">
    <name type="scientific">Paenibacillus motobuensis</name>
    <dbReference type="NCBI Taxonomy" id="295324"/>
    <lineage>
        <taxon>Bacteria</taxon>
        <taxon>Bacillati</taxon>
        <taxon>Bacillota</taxon>
        <taxon>Bacilli</taxon>
        <taxon>Bacillales</taxon>
        <taxon>Paenibacillaceae</taxon>
        <taxon>Paenibacillus</taxon>
    </lineage>
</organism>
<name>A0ABP3HU12_9BACL</name>
<evidence type="ECO:0000256" key="2">
    <source>
        <dbReference type="ARBA" id="ARBA00006739"/>
    </source>
</evidence>
<dbReference type="RefSeq" id="WP_343857425.1">
    <property type="nucleotide sequence ID" value="NZ_BAAACX010000005.1"/>
</dbReference>
<dbReference type="PANTHER" id="PTHR43179">
    <property type="entry name" value="RHAMNOSYLTRANSFERASE WBBL"/>
    <property type="match status" value="1"/>
</dbReference>
<evidence type="ECO:0000313" key="6">
    <source>
        <dbReference type="EMBL" id="GAA0377952.1"/>
    </source>
</evidence>
<evidence type="ECO:0000313" key="7">
    <source>
        <dbReference type="Proteomes" id="UP001500340"/>
    </source>
</evidence>
<dbReference type="CDD" id="cd00761">
    <property type="entry name" value="Glyco_tranf_GTA_type"/>
    <property type="match status" value="1"/>
</dbReference>
<comment type="pathway">
    <text evidence="1">Cell wall biogenesis; cell wall polysaccharide biosynthesis.</text>
</comment>
<dbReference type="EMBL" id="BAAACX010000005">
    <property type="protein sequence ID" value="GAA0377952.1"/>
    <property type="molecule type" value="Genomic_DNA"/>
</dbReference>
<dbReference type="InterPro" id="IPR001173">
    <property type="entry name" value="Glyco_trans_2-like"/>
</dbReference>
<feature type="domain" description="Glycosyltransferase 2-like" evidence="5">
    <location>
        <begin position="52"/>
        <end position="165"/>
    </location>
</feature>
<reference evidence="7" key="1">
    <citation type="journal article" date="2019" name="Int. J. Syst. Evol. Microbiol.">
        <title>The Global Catalogue of Microorganisms (GCM) 10K type strain sequencing project: providing services to taxonomists for standard genome sequencing and annotation.</title>
        <authorList>
            <consortium name="The Broad Institute Genomics Platform"/>
            <consortium name="The Broad Institute Genome Sequencing Center for Infectious Disease"/>
            <person name="Wu L."/>
            <person name="Ma J."/>
        </authorList>
    </citation>
    <scope>NUCLEOTIDE SEQUENCE [LARGE SCALE GENOMIC DNA]</scope>
    <source>
        <strain evidence="7">JCM 12774</strain>
    </source>
</reference>
<comment type="similarity">
    <text evidence="2">Belongs to the glycosyltransferase 2 family.</text>
</comment>
<evidence type="ECO:0000256" key="4">
    <source>
        <dbReference type="ARBA" id="ARBA00022679"/>
    </source>
</evidence>
<dbReference type="SUPFAM" id="SSF53448">
    <property type="entry name" value="Nucleotide-diphospho-sugar transferases"/>
    <property type="match status" value="1"/>
</dbReference>
<comment type="caution">
    <text evidence="6">The sequence shown here is derived from an EMBL/GenBank/DDBJ whole genome shotgun (WGS) entry which is preliminary data.</text>
</comment>
<dbReference type="InterPro" id="IPR029063">
    <property type="entry name" value="SAM-dependent_MTases_sf"/>
</dbReference>
<accession>A0ABP3HU12</accession>
<dbReference type="Proteomes" id="UP001500340">
    <property type="component" value="Unassembled WGS sequence"/>
</dbReference>
<dbReference type="SUPFAM" id="SSF53335">
    <property type="entry name" value="S-adenosyl-L-methionine-dependent methyltransferases"/>
    <property type="match status" value="1"/>
</dbReference>
<evidence type="ECO:0000256" key="3">
    <source>
        <dbReference type="ARBA" id="ARBA00022676"/>
    </source>
</evidence>
<proteinExistence type="inferred from homology"/>
<sequence>MFLDILHQKQWDYKMPLYDKYFEHVEYIKESTAQPRISIIVISWRLHRDTLESFRILQQQRSEQNFELIFVDNGGKDNEFLELKPYVDIYIRLNQNTGAYLARNIGSVFATAPILLFLEDDGIPDIDFVSSHLAIFDNYDVVSVRGVYLCKTDNPLNERQNVYYWGQKSFPAFVSLEGNASYLASHFFEVGGWDDQIRYGHGGLELALRLLEKDSDKRKHMYSPIPVIYHDLVKDEQQFFSKRQKHIEAFKYLLEKHPTVNKHIEEWQGMFLNEDKLYLKENLDRSITLSDLQKRVFERNKKQIDRMNHLFVPSYDPQRIQDTFESIIGSRRCLIFGAGSLGTNILNILKKNDIEPVLFLDNDTQKWGESLQGLEIKGPNDITEGDFIVIASIYSYEISEQLQKKGLVKNRDFIIMK</sequence>
<dbReference type="Gene3D" id="3.40.50.720">
    <property type="entry name" value="NAD(P)-binding Rossmann-like Domain"/>
    <property type="match status" value="1"/>
</dbReference>
<evidence type="ECO:0000259" key="5">
    <source>
        <dbReference type="Pfam" id="PF00535"/>
    </source>
</evidence>